<evidence type="ECO:0000313" key="1">
    <source>
        <dbReference type="EMBL" id="KAL0069160.1"/>
    </source>
</evidence>
<accession>A0ABR3A6L6</accession>
<reference evidence="1 2" key="1">
    <citation type="submission" date="2024-05" db="EMBL/GenBank/DDBJ databases">
        <title>A draft genome resource for the thread blight pathogen Marasmius tenuissimus strain MS-2.</title>
        <authorList>
            <person name="Yulfo-Soto G.E."/>
            <person name="Baruah I.K."/>
            <person name="Amoako-Attah I."/>
            <person name="Bukari Y."/>
            <person name="Meinhardt L.W."/>
            <person name="Bailey B.A."/>
            <person name="Cohen S.P."/>
        </authorList>
    </citation>
    <scope>NUCLEOTIDE SEQUENCE [LARGE SCALE GENOMIC DNA]</scope>
    <source>
        <strain evidence="1 2">MS-2</strain>
    </source>
</reference>
<proteinExistence type="predicted"/>
<keyword evidence="2" id="KW-1185">Reference proteome</keyword>
<gene>
    <name evidence="1" type="ORF">AAF712_003848</name>
</gene>
<comment type="caution">
    <text evidence="1">The sequence shown here is derived from an EMBL/GenBank/DDBJ whole genome shotgun (WGS) entry which is preliminary data.</text>
</comment>
<dbReference type="Proteomes" id="UP001437256">
    <property type="component" value="Unassembled WGS sequence"/>
</dbReference>
<evidence type="ECO:0000313" key="2">
    <source>
        <dbReference type="Proteomes" id="UP001437256"/>
    </source>
</evidence>
<protein>
    <submittedName>
        <fullName evidence="1">Uncharacterized protein</fullName>
    </submittedName>
</protein>
<organism evidence="1 2">
    <name type="scientific">Marasmius tenuissimus</name>
    <dbReference type="NCBI Taxonomy" id="585030"/>
    <lineage>
        <taxon>Eukaryota</taxon>
        <taxon>Fungi</taxon>
        <taxon>Dikarya</taxon>
        <taxon>Basidiomycota</taxon>
        <taxon>Agaricomycotina</taxon>
        <taxon>Agaricomycetes</taxon>
        <taxon>Agaricomycetidae</taxon>
        <taxon>Agaricales</taxon>
        <taxon>Marasmiineae</taxon>
        <taxon>Marasmiaceae</taxon>
        <taxon>Marasmius</taxon>
    </lineage>
</organism>
<dbReference type="EMBL" id="JBBXMP010000014">
    <property type="protein sequence ID" value="KAL0069160.1"/>
    <property type="molecule type" value="Genomic_DNA"/>
</dbReference>
<sequence>MSEAHRMALGLPCFLKDAISPKVWKAETYDLVRQWQEAKGFDPTTTDMARSMGYPIIEILPQENNRFETFVENGESTGPKGERGPDSMQVDEAVEIVPGSQDPSFPPQISEGSASMDVDMEDCSNRMASLNVGATLMDE</sequence>
<name>A0ABR3A6L6_9AGAR</name>